<dbReference type="PANTHER" id="PTHR36216:SF1">
    <property type="entry name" value="HTH ARSR-TYPE DOMAIN-CONTAINING PROTEIN"/>
    <property type="match status" value="1"/>
</dbReference>
<dbReference type="Pfam" id="PF13412">
    <property type="entry name" value="HTH_24"/>
    <property type="match status" value="2"/>
</dbReference>
<organism evidence="2 3">
    <name type="scientific">Geoglobus acetivorans</name>
    <dbReference type="NCBI Taxonomy" id="565033"/>
    <lineage>
        <taxon>Archaea</taxon>
        <taxon>Methanobacteriati</taxon>
        <taxon>Methanobacteriota</taxon>
        <taxon>Archaeoglobi</taxon>
        <taxon>Archaeoglobales</taxon>
        <taxon>Archaeoglobaceae</taxon>
        <taxon>Geoglobus</taxon>
    </lineage>
</organism>
<dbReference type="PANTHER" id="PTHR36216">
    <property type="entry name" value="TRANSCRIPTIONAL REGULATOR, TRMB"/>
    <property type="match status" value="1"/>
</dbReference>
<evidence type="ECO:0000313" key="2">
    <source>
        <dbReference type="EMBL" id="AIY90962.1"/>
    </source>
</evidence>
<feature type="transmembrane region" description="Helical" evidence="1">
    <location>
        <begin position="25"/>
        <end position="46"/>
    </location>
</feature>
<dbReference type="Gene3D" id="1.10.10.10">
    <property type="entry name" value="Winged helix-like DNA-binding domain superfamily/Winged helix DNA-binding domain"/>
    <property type="match status" value="2"/>
</dbReference>
<proteinExistence type="predicted"/>
<dbReference type="HOGENOM" id="CLU_084118_1_0_2"/>
<dbReference type="InterPro" id="IPR036390">
    <property type="entry name" value="WH_DNA-bd_sf"/>
</dbReference>
<evidence type="ECO:0000256" key="1">
    <source>
        <dbReference type="SAM" id="Phobius"/>
    </source>
</evidence>
<dbReference type="AlphaFoldDB" id="A0A0A7GJ27"/>
<dbReference type="Proteomes" id="UP000030624">
    <property type="component" value="Chromosome"/>
</dbReference>
<dbReference type="EMBL" id="CP009552">
    <property type="protein sequence ID" value="AIY90962.1"/>
    <property type="molecule type" value="Genomic_DNA"/>
</dbReference>
<dbReference type="SUPFAM" id="SSF46785">
    <property type="entry name" value="Winged helix' DNA-binding domain"/>
    <property type="match status" value="2"/>
</dbReference>
<dbReference type="InterPro" id="IPR036388">
    <property type="entry name" value="WH-like_DNA-bd_sf"/>
</dbReference>
<accession>A0A0A7GJ27</accession>
<reference evidence="2 3" key="1">
    <citation type="journal article" date="2015" name="Appl. Environ. Microbiol.">
        <title>The Geoglobus acetivorans genome: Fe(III) reduction, acetate utilization, autotrophic growth, and degradation of aromatic compounds in a hyperthermophilic archaeon.</title>
        <authorList>
            <person name="Mardanov A.V."/>
            <person name="Slododkina G.B."/>
            <person name="Slobodkin A.I."/>
            <person name="Beletsky A.V."/>
            <person name="Gavrilov S.N."/>
            <person name="Kublanov I.V."/>
            <person name="Bonch-Osmolovskaya E.A."/>
            <person name="Skryabin K.G."/>
            <person name="Ravin N.V."/>
        </authorList>
    </citation>
    <scope>NUCLEOTIDE SEQUENCE [LARGE SCALE GENOMIC DNA]</scope>
    <source>
        <strain evidence="2 3">SBH6</strain>
    </source>
</reference>
<sequence>MKRVKNDPADEVKVSFWDLPLWIKVHHIATLAVSALAIWKLLPFFAGKIKVRLENRNRKRILEFVIKNPGVSLRDLERHLKMNRSTLRHHIEALEREGTVITIKAGKERLAFPLEYLIFNGRNLDRKIVLRSDARKKILDVLSRNGGMRMSELANALEMSYKTLHYHVAVLQRAGLVEFDGQTVKVRV</sequence>
<dbReference type="InterPro" id="IPR011991">
    <property type="entry name" value="ArsR-like_HTH"/>
</dbReference>
<name>A0A0A7GJ27_GEOAI</name>
<dbReference type="KEGG" id="gac:GACE_1936"/>
<keyword evidence="1" id="KW-0812">Transmembrane</keyword>
<protein>
    <submittedName>
        <fullName evidence="2">Transcriptional regulator, ArsR family</fullName>
    </submittedName>
</protein>
<dbReference type="STRING" id="565033.GACE_1936"/>
<dbReference type="RefSeq" id="WP_158413832.1">
    <property type="nucleotide sequence ID" value="NZ_CP009552.1"/>
</dbReference>
<keyword evidence="1" id="KW-1133">Transmembrane helix</keyword>
<dbReference type="eggNOG" id="arCOG02611">
    <property type="taxonomic scope" value="Archaea"/>
</dbReference>
<gene>
    <name evidence="2" type="ORF">GACE_1936</name>
</gene>
<keyword evidence="1" id="KW-0472">Membrane</keyword>
<evidence type="ECO:0000313" key="3">
    <source>
        <dbReference type="Proteomes" id="UP000030624"/>
    </source>
</evidence>
<dbReference type="GeneID" id="24798509"/>
<dbReference type="CDD" id="cd00090">
    <property type="entry name" value="HTH_ARSR"/>
    <property type="match status" value="2"/>
</dbReference>